<gene>
    <name evidence="2" type="ORF">NR989_09605</name>
</gene>
<keyword evidence="1" id="KW-0472">Membrane</keyword>
<proteinExistence type="predicted"/>
<keyword evidence="1" id="KW-0812">Transmembrane</keyword>
<feature type="transmembrane region" description="Helical" evidence="1">
    <location>
        <begin position="12"/>
        <end position="30"/>
    </location>
</feature>
<name>A0ABY8C9P8_9GAMM</name>
<evidence type="ECO:0000313" key="2">
    <source>
        <dbReference type="EMBL" id="WEJ62262.1"/>
    </source>
</evidence>
<organism evidence="2 3">
    <name type="scientific">Thiomicrorhabdus lithotrophica</name>
    <dbReference type="NCBI Taxonomy" id="2949997"/>
    <lineage>
        <taxon>Bacteria</taxon>
        <taxon>Pseudomonadati</taxon>
        <taxon>Pseudomonadota</taxon>
        <taxon>Gammaproteobacteria</taxon>
        <taxon>Thiotrichales</taxon>
        <taxon>Piscirickettsiaceae</taxon>
        <taxon>Thiomicrorhabdus</taxon>
    </lineage>
</organism>
<evidence type="ECO:0000256" key="1">
    <source>
        <dbReference type="SAM" id="Phobius"/>
    </source>
</evidence>
<reference evidence="2 3" key="1">
    <citation type="submission" date="2022-06" db="EMBL/GenBank/DDBJ databases">
        <title>Thiomicrohabdus sp. nov, an obligately chemolithoautotrophic, sulfur-oxidizing bacterium isolated from beach of Guanyin Mountain. Amoy.</title>
        <authorList>
            <person name="Zhu H."/>
        </authorList>
    </citation>
    <scope>NUCLEOTIDE SEQUENCE [LARGE SCALE GENOMIC DNA]</scope>
    <source>
        <strain evidence="2 3">XGS-01</strain>
    </source>
</reference>
<accession>A0ABY8C9P8</accession>
<dbReference type="Proteomes" id="UP001222275">
    <property type="component" value="Chromosome"/>
</dbReference>
<sequence length="322" mass="35249">MHASKQKKQQGFIILMGMLALVLGAAVWFGTASSIRSESMDIKLQNQDVRDLYRIKDKMLTYALFQPEIFRTDTSSNLNAPEDIPGPGYFPCPDTNGDGDSNAPCGGGGASVIIGMVPENISSRYFTFVHRPLEANRYWYAVDARFVTQNTDFTFNSVTKRFVPLNNTNPATASLTLDGTTDIVMVLMYAGEAVNGQNQSTINIANFLDLDNADGDVNFISHYKNSLITSPVPVSGDFNDYVIPITRNEWNAAMLSRVSVDADSNNVPDLCTSIGNAVTDYSWFNDCIYTGASAPPFTCAQNTTTLDENLFGQGWRTALSCP</sequence>
<evidence type="ECO:0000313" key="3">
    <source>
        <dbReference type="Proteomes" id="UP001222275"/>
    </source>
</evidence>
<dbReference type="EMBL" id="CP102381">
    <property type="protein sequence ID" value="WEJ62262.1"/>
    <property type="molecule type" value="Genomic_DNA"/>
</dbReference>
<dbReference type="RefSeq" id="WP_275594520.1">
    <property type="nucleotide sequence ID" value="NZ_CP102381.1"/>
</dbReference>
<keyword evidence="1" id="KW-1133">Transmembrane helix</keyword>
<keyword evidence="3" id="KW-1185">Reference proteome</keyword>
<protein>
    <submittedName>
        <fullName evidence="2">Uncharacterized protein</fullName>
    </submittedName>
</protein>